<comment type="caution">
    <text evidence="3">The sequence shown here is derived from an EMBL/GenBank/DDBJ whole genome shotgun (WGS) entry which is preliminary data.</text>
</comment>
<proteinExistence type="predicted"/>
<keyword evidence="4" id="KW-1185">Reference proteome</keyword>
<evidence type="ECO:0000256" key="1">
    <source>
        <dbReference type="PROSITE-ProRule" id="PRU00169"/>
    </source>
</evidence>
<dbReference type="PANTHER" id="PTHR43228:SF6">
    <property type="entry name" value="RESPONSE REGULATOR RECEIVER"/>
    <property type="match status" value="1"/>
</dbReference>
<dbReference type="Gene3D" id="3.40.50.2300">
    <property type="match status" value="1"/>
</dbReference>
<evidence type="ECO:0000313" key="4">
    <source>
        <dbReference type="Proteomes" id="UP001597460"/>
    </source>
</evidence>
<feature type="modified residue" description="4-aspartylphosphate" evidence="1">
    <location>
        <position position="56"/>
    </location>
</feature>
<accession>A0ABW5JGL3</accession>
<dbReference type="Proteomes" id="UP001597460">
    <property type="component" value="Unassembled WGS sequence"/>
</dbReference>
<dbReference type="InterPro" id="IPR011006">
    <property type="entry name" value="CheY-like_superfamily"/>
</dbReference>
<name>A0ABW5JGL3_9BACT</name>
<protein>
    <submittedName>
        <fullName evidence="3">Response regulator</fullName>
    </submittedName>
</protein>
<dbReference type="SMART" id="SM00448">
    <property type="entry name" value="REC"/>
    <property type="match status" value="1"/>
</dbReference>
<dbReference type="EMBL" id="JBHULI010000022">
    <property type="protein sequence ID" value="MFD2531873.1"/>
    <property type="molecule type" value="Genomic_DNA"/>
</dbReference>
<dbReference type="Pfam" id="PF00072">
    <property type="entry name" value="Response_reg"/>
    <property type="match status" value="1"/>
</dbReference>
<sequence length="126" mass="14319">MDISKKAIIVEDNLILSLLYENYLKEMVFKTVGEISSGEKAVELVQKYVPDIVIMDIMLEGKMDGIRAAEEIRKFSKAPIVFITGNSDMVHLEKAKKIENTKFLRKPISEDKLKKAVDYLLSTPKV</sequence>
<evidence type="ECO:0000313" key="3">
    <source>
        <dbReference type="EMBL" id="MFD2531873.1"/>
    </source>
</evidence>
<keyword evidence="1" id="KW-0597">Phosphoprotein</keyword>
<dbReference type="PROSITE" id="PS50110">
    <property type="entry name" value="RESPONSE_REGULATORY"/>
    <property type="match status" value="1"/>
</dbReference>
<dbReference type="SUPFAM" id="SSF52172">
    <property type="entry name" value="CheY-like"/>
    <property type="match status" value="1"/>
</dbReference>
<evidence type="ECO:0000259" key="2">
    <source>
        <dbReference type="PROSITE" id="PS50110"/>
    </source>
</evidence>
<dbReference type="InterPro" id="IPR001789">
    <property type="entry name" value="Sig_transdc_resp-reg_receiver"/>
</dbReference>
<feature type="domain" description="Response regulatory" evidence="2">
    <location>
        <begin position="6"/>
        <end position="121"/>
    </location>
</feature>
<dbReference type="PANTHER" id="PTHR43228">
    <property type="entry name" value="TWO-COMPONENT RESPONSE REGULATOR"/>
    <property type="match status" value="1"/>
</dbReference>
<reference evidence="4" key="1">
    <citation type="journal article" date="2019" name="Int. J. Syst. Evol. Microbiol.">
        <title>The Global Catalogue of Microorganisms (GCM) 10K type strain sequencing project: providing services to taxonomists for standard genome sequencing and annotation.</title>
        <authorList>
            <consortium name="The Broad Institute Genomics Platform"/>
            <consortium name="The Broad Institute Genome Sequencing Center for Infectious Disease"/>
            <person name="Wu L."/>
            <person name="Ma J."/>
        </authorList>
    </citation>
    <scope>NUCLEOTIDE SEQUENCE [LARGE SCALE GENOMIC DNA]</scope>
    <source>
        <strain evidence="4">KCTC 52042</strain>
    </source>
</reference>
<dbReference type="InterPro" id="IPR052048">
    <property type="entry name" value="ST_Response_Regulator"/>
</dbReference>
<gene>
    <name evidence="3" type="ORF">ACFSVN_05405</name>
</gene>
<dbReference type="RefSeq" id="WP_390299705.1">
    <property type="nucleotide sequence ID" value="NZ_JBHULI010000022.1"/>
</dbReference>
<organism evidence="3 4">
    <name type="scientific">Gracilimonas halophila</name>
    <dbReference type="NCBI Taxonomy" id="1834464"/>
    <lineage>
        <taxon>Bacteria</taxon>
        <taxon>Pseudomonadati</taxon>
        <taxon>Balneolota</taxon>
        <taxon>Balneolia</taxon>
        <taxon>Balneolales</taxon>
        <taxon>Balneolaceae</taxon>
        <taxon>Gracilimonas</taxon>
    </lineage>
</organism>